<reference evidence="5" key="1">
    <citation type="submission" date="2023-01" db="EMBL/GenBank/DDBJ databases">
        <title>The chitinases involved in constricting ring structure development in the nematode-trapping fungus Drechslerella dactyloides.</title>
        <authorList>
            <person name="Wang R."/>
            <person name="Zhang L."/>
            <person name="Tang P."/>
            <person name="Li S."/>
            <person name="Liang L."/>
        </authorList>
    </citation>
    <scope>NUCLEOTIDE SEQUENCE</scope>
    <source>
        <strain evidence="5">YMF1.00031</strain>
    </source>
</reference>
<feature type="domain" description="AAR2 C-terminal" evidence="3">
    <location>
        <begin position="215"/>
        <end position="433"/>
    </location>
</feature>
<dbReference type="Pfam" id="PF05282">
    <property type="entry name" value="AAR2"/>
    <property type="match status" value="1"/>
</dbReference>
<name>A0AAD6J750_DREDA</name>
<organism evidence="5 6">
    <name type="scientific">Drechslerella dactyloides</name>
    <name type="common">Nematode-trapping fungus</name>
    <name type="synonym">Arthrobotrys dactyloides</name>
    <dbReference type="NCBI Taxonomy" id="74499"/>
    <lineage>
        <taxon>Eukaryota</taxon>
        <taxon>Fungi</taxon>
        <taxon>Dikarya</taxon>
        <taxon>Ascomycota</taxon>
        <taxon>Pezizomycotina</taxon>
        <taxon>Orbiliomycetes</taxon>
        <taxon>Orbiliales</taxon>
        <taxon>Orbiliaceae</taxon>
        <taxon>Drechslerella</taxon>
    </lineage>
</organism>
<evidence type="ECO:0000256" key="1">
    <source>
        <dbReference type="ARBA" id="ARBA00006281"/>
    </source>
</evidence>
<feature type="region of interest" description="Disordered" evidence="2">
    <location>
        <begin position="258"/>
        <end position="286"/>
    </location>
</feature>
<evidence type="ECO:0000256" key="2">
    <source>
        <dbReference type="SAM" id="MobiDB-lite"/>
    </source>
</evidence>
<feature type="region of interest" description="Disordered" evidence="2">
    <location>
        <begin position="188"/>
        <end position="209"/>
    </location>
</feature>
<dbReference type="PANTHER" id="PTHR12689:SF4">
    <property type="entry name" value="PROTEIN AAR2 HOMOLOG"/>
    <property type="match status" value="1"/>
</dbReference>
<protein>
    <submittedName>
        <fullName evidence="5">Uncharacterized protein</fullName>
    </submittedName>
</protein>
<dbReference type="InterPro" id="IPR007946">
    <property type="entry name" value="AAR2"/>
</dbReference>
<dbReference type="Proteomes" id="UP001221413">
    <property type="component" value="Unassembled WGS sequence"/>
</dbReference>
<dbReference type="Pfam" id="PF20981">
    <property type="entry name" value="AAR2_1st"/>
    <property type="match status" value="1"/>
</dbReference>
<dbReference type="Gene3D" id="1.25.40.550">
    <property type="entry name" value="Aar2, C-terminal domain-like"/>
    <property type="match status" value="1"/>
</dbReference>
<comment type="caution">
    <text evidence="5">The sequence shown here is derived from an EMBL/GenBank/DDBJ whole genome shotgun (WGS) entry which is preliminary data.</text>
</comment>
<evidence type="ECO:0000259" key="4">
    <source>
        <dbReference type="Pfam" id="PF20981"/>
    </source>
</evidence>
<dbReference type="PANTHER" id="PTHR12689">
    <property type="entry name" value="A1 CISTRON SPLICING FACTOR AAR2-RELATED"/>
    <property type="match status" value="1"/>
</dbReference>
<dbReference type="AlphaFoldDB" id="A0AAD6J750"/>
<evidence type="ECO:0000313" key="6">
    <source>
        <dbReference type="Proteomes" id="UP001221413"/>
    </source>
</evidence>
<dbReference type="InterPro" id="IPR033648">
    <property type="entry name" value="AAR2_C"/>
</dbReference>
<evidence type="ECO:0000259" key="3">
    <source>
        <dbReference type="Pfam" id="PF05282"/>
    </source>
</evidence>
<dbReference type="InterPro" id="IPR038516">
    <property type="entry name" value="AAR2_N_sf"/>
</dbReference>
<dbReference type="CDD" id="cd13778">
    <property type="entry name" value="Aar2_C"/>
    <property type="match status" value="1"/>
</dbReference>
<gene>
    <name evidence="5" type="ORF">Dda_2164</name>
</gene>
<dbReference type="InterPro" id="IPR038514">
    <property type="entry name" value="AAR2_C_sf"/>
</dbReference>
<comment type="similarity">
    <text evidence="1">Belongs to the AAR2 family.</text>
</comment>
<evidence type="ECO:0000313" key="5">
    <source>
        <dbReference type="EMBL" id="KAJ6263596.1"/>
    </source>
</evidence>
<accession>A0AAD6J750</accession>
<dbReference type="InterPro" id="IPR033647">
    <property type="entry name" value="Aar2_N"/>
</dbReference>
<feature type="domain" description="AAR2 N-terminal" evidence="4">
    <location>
        <begin position="2"/>
        <end position="161"/>
    </location>
</feature>
<dbReference type="EMBL" id="JAQGDS010000002">
    <property type="protein sequence ID" value="KAJ6263596.1"/>
    <property type="molecule type" value="Genomic_DNA"/>
</dbReference>
<proteinExistence type="inferred from homology"/>
<sequence>MTALILLDLPPSSFCAIDLASFTTAPRFRGIKNIPPGVHFCYFSPTSDAPIDPSTTSSRITELDSASHPSSLHFRTGFFFAASPSTPHIIRKWCTKTETLLPESQIPTADIDAVKRNLPEIHREHLSPYEKLQVPEDKVAIWNTLAAAITRSQTTLTRILGPSWSCESARETTWEKAELDDAIRSKTEITGSRPLYGPEKPPGHDGNRDKEVLEYTRIDLKRTWPPTAMGRERTVWARDRSWVLTDIFRKLSPNYSDAPHDAESRATANSTAQSLAGDLPSSENTEDGQAALLAEAAVSFILTVLLANYSSTIQFKHILEISLTAPEAVKSHTKYFIRLLPLLSSMLKSARLIVGENASDDDEEGEAAPAEESVLEEFISGGDAWLVKLLRGFNRELKDVATGDVQDMRELTRLKEGFARLEKVCRRFGWYLDDQYVRKGMVDLPAEEGGGRVEVELEDMEGEDERGEFAPVIVEL</sequence>
<dbReference type="CDD" id="cd13777">
    <property type="entry name" value="Aar2_N"/>
    <property type="match status" value="1"/>
</dbReference>
<dbReference type="Gene3D" id="2.60.34.20">
    <property type="match status" value="1"/>
</dbReference>
<keyword evidence="6" id="KW-1185">Reference proteome</keyword>
<dbReference type="GO" id="GO:0000244">
    <property type="term" value="P:spliceosomal tri-snRNP complex assembly"/>
    <property type="evidence" value="ECO:0007669"/>
    <property type="project" value="TreeGrafter"/>
</dbReference>